<evidence type="ECO:0000256" key="8">
    <source>
        <dbReference type="ARBA" id="ARBA00022630"/>
    </source>
</evidence>
<evidence type="ECO:0000313" key="20">
    <source>
        <dbReference type="Proteomes" id="UP000309133"/>
    </source>
</evidence>
<dbReference type="GO" id="GO:0008360">
    <property type="term" value="P:regulation of cell shape"/>
    <property type="evidence" value="ECO:0007669"/>
    <property type="project" value="UniProtKB-KW"/>
</dbReference>
<dbReference type="InterPro" id="IPR036635">
    <property type="entry name" value="MurB_C_sf"/>
</dbReference>
<keyword evidence="8 17" id="KW-0285">Flavoprotein</keyword>
<keyword evidence="6 17" id="KW-0963">Cytoplasm</keyword>
<dbReference type="InterPro" id="IPR003170">
    <property type="entry name" value="MurB"/>
</dbReference>
<keyword evidence="13 17" id="KW-0560">Oxidoreductase</keyword>
<dbReference type="InterPro" id="IPR016167">
    <property type="entry name" value="FAD-bd_PCMH_sub1"/>
</dbReference>
<proteinExistence type="inferred from homology"/>
<name>A0A4S4FKV4_9MICO</name>
<organism evidence="19 20">
    <name type="scientific">Naasia lichenicola</name>
    <dbReference type="NCBI Taxonomy" id="2565933"/>
    <lineage>
        <taxon>Bacteria</taxon>
        <taxon>Bacillati</taxon>
        <taxon>Actinomycetota</taxon>
        <taxon>Actinomycetes</taxon>
        <taxon>Micrococcales</taxon>
        <taxon>Microbacteriaceae</taxon>
        <taxon>Naasia</taxon>
    </lineage>
</organism>
<dbReference type="AlphaFoldDB" id="A0A4S4FKV4"/>
<keyword evidence="14 17" id="KW-0131">Cell cycle</keyword>
<evidence type="ECO:0000259" key="18">
    <source>
        <dbReference type="PROSITE" id="PS51387"/>
    </source>
</evidence>
<reference evidence="19 20" key="1">
    <citation type="submission" date="2019-04" db="EMBL/GenBank/DDBJ databases">
        <authorList>
            <person name="Jiang L."/>
        </authorList>
    </citation>
    <scope>NUCLEOTIDE SEQUENCE [LARGE SCALE GENOMIC DNA]</scope>
    <source>
        <strain evidence="19 20">YIM 131853</strain>
    </source>
</reference>
<protein>
    <recommendedName>
        <fullName evidence="17">UDP-N-acetylenolpyruvoylglucosamine reductase</fullName>
        <ecNumber evidence="17">1.3.1.98</ecNumber>
    </recommendedName>
    <alternativeName>
        <fullName evidence="17">UDP-N-acetylmuramate dehydrogenase</fullName>
    </alternativeName>
</protein>
<feature type="active site" evidence="17">
    <location>
        <position position="388"/>
    </location>
</feature>
<dbReference type="EMBL" id="SSSM01000004">
    <property type="protein sequence ID" value="THG30979.1"/>
    <property type="molecule type" value="Genomic_DNA"/>
</dbReference>
<dbReference type="SUPFAM" id="SSF56176">
    <property type="entry name" value="FAD-binding/transporter-associated domain-like"/>
    <property type="match status" value="1"/>
</dbReference>
<comment type="catalytic activity">
    <reaction evidence="16 17">
        <text>UDP-N-acetyl-alpha-D-muramate + NADP(+) = UDP-N-acetyl-3-O-(1-carboxyvinyl)-alpha-D-glucosamine + NADPH + H(+)</text>
        <dbReference type="Rhea" id="RHEA:12248"/>
        <dbReference type="ChEBI" id="CHEBI:15378"/>
        <dbReference type="ChEBI" id="CHEBI:57783"/>
        <dbReference type="ChEBI" id="CHEBI:58349"/>
        <dbReference type="ChEBI" id="CHEBI:68483"/>
        <dbReference type="ChEBI" id="CHEBI:70757"/>
        <dbReference type="EC" id="1.3.1.98"/>
    </reaction>
</comment>
<keyword evidence="10 17" id="KW-0521">NADP</keyword>
<dbReference type="GO" id="GO:0071949">
    <property type="term" value="F:FAD binding"/>
    <property type="evidence" value="ECO:0007669"/>
    <property type="project" value="InterPro"/>
</dbReference>
<keyword evidence="9 17" id="KW-0274">FAD</keyword>
<feature type="domain" description="FAD-binding PCMH-type" evidence="18">
    <location>
        <begin position="15"/>
        <end position="210"/>
    </location>
</feature>
<evidence type="ECO:0000256" key="12">
    <source>
        <dbReference type="ARBA" id="ARBA00022984"/>
    </source>
</evidence>
<accession>A0A4S4FKV4</accession>
<comment type="function">
    <text evidence="2 17">Cell wall formation.</text>
</comment>
<dbReference type="InterPro" id="IPR016169">
    <property type="entry name" value="FAD-bd_PCMH_sub2"/>
</dbReference>
<keyword evidence="7 17" id="KW-0132">Cell division</keyword>
<evidence type="ECO:0000256" key="14">
    <source>
        <dbReference type="ARBA" id="ARBA00023306"/>
    </source>
</evidence>
<dbReference type="PANTHER" id="PTHR21071:SF4">
    <property type="entry name" value="UDP-N-ACETYLENOLPYRUVOYLGLUCOSAMINE REDUCTASE"/>
    <property type="match status" value="1"/>
</dbReference>
<dbReference type="InterPro" id="IPR011601">
    <property type="entry name" value="MurB_C"/>
</dbReference>
<comment type="cofactor">
    <cofactor evidence="1 17">
        <name>FAD</name>
        <dbReference type="ChEBI" id="CHEBI:57692"/>
    </cofactor>
</comment>
<dbReference type="SUPFAM" id="SSF56194">
    <property type="entry name" value="Uridine diphospho-N-Acetylenolpyruvylglucosamine reductase, MurB, C-terminal domain"/>
    <property type="match status" value="1"/>
</dbReference>
<dbReference type="EC" id="1.3.1.98" evidence="17"/>
<evidence type="ECO:0000256" key="6">
    <source>
        <dbReference type="ARBA" id="ARBA00022490"/>
    </source>
</evidence>
<dbReference type="Gene3D" id="3.90.78.10">
    <property type="entry name" value="UDP-N-acetylenolpyruvoylglucosamine reductase, C-terminal domain"/>
    <property type="match status" value="1"/>
</dbReference>
<dbReference type="InterPro" id="IPR006094">
    <property type="entry name" value="Oxid_FAD_bind_N"/>
</dbReference>
<dbReference type="PANTHER" id="PTHR21071">
    <property type="entry name" value="UDP-N-ACETYLENOLPYRUVOYLGLUCOSAMINE REDUCTASE"/>
    <property type="match status" value="1"/>
</dbReference>
<evidence type="ECO:0000313" key="19">
    <source>
        <dbReference type="EMBL" id="THG30979.1"/>
    </source>
</evidence>
<dbReference type="NCBIfam" id="NF010478">
    <property type="entry name" value="PRK13903.1"/>
    <property type="match status" value="1"/>
</dbReference>
<dbReference type="GO" id="GO:0008762">
    <property type="term" value="F:UDP-N-acetylmuramate dehydrogenase activity"/>
    <property type="evidence" value="ECO:0007669"/>
    <property type="project" value="UniProtKB-UniRule"/>
</dbReference>
<evidence type="ECO:0000256" key="1">
    <source>
        <dbReference type="ARBA" id="ARBA00001974"/>
    </source>
</evidence>
<comment type="caution">
    <text evidence="19">The sequence shown here is derived from an EMBL/GenBank/DDBJ whole genome shotgun (WGS) entry which is preliminary data.</text>
</comment>
<dbReference type="UniPathway" id="UPA00219"/>
<dbReference type="HAMAP" id="MF_00037">
    <property type="entry name" value="MurB"/>
    <property type="match status" value="1"/>
</dbReference>
<dbReference type="Gene3D" id="3.30.43.10">
    <property type="entry name" value="Uridine Diphospho-n-acetylenolpyruvylglucosamine Reductase, domain 2"/>
    <property type="match status" value="1"/>
</dbReference>
<keyword evidence="12 17" id="KW-0573">Peptidoglycan synthesis</keyword>
<evidence type="ECO:0000256" key="13">
    <source>
        <dbReference type="ARBA" id="ARBA00023002"/>
    </source>
</evidence>
<comment type="pathway">
    <text evidence="4 17">Cell wall biogenesis; peptidoglycan biosynthesis.</text>
</comment>
<evidence type="ECO:0000256" key="5">
    <source>
        <dbReference type="ARBA" id="ARBA00010485"/>
    </source>
</evidence>
<dbReference type="OrthoDB" id="9804753at2"/>
<keyword evidence="20" id="KW-1185">Reference proteome</keyword>
<keyword evidence="15 17" id="KW-0961">Cell wall biogenesis/degradation</keyword>
<evidence type="ECO:0000256" key="9">
    <source>
        <dbReference type="ARBA" id="ARBA00022827"/>
    </source>
</evidence>
<dbReference type="GO" id="GO:0005829">
    <property type="term" value="C:cytosol"/>
    <property type="evidence" value="ECO:0007669"/>
    <property type="project" value="TreeGrafter"/>
</dbReference>
<dbReference type="Proteomes" id="UP000309133">
    <property type="component" value="Unassembled WGS sequence"/>
</dbReference>
<evidence type="ECO:0000256" key="7">
    <source>
        <dbReference type="ARBA" id="ARBA00022618"/>
    </source>
</evidence>
<evidence type="ECO:0000256" key="2">
    <source>
        <dbReference type="ARBA" id="ARBA00003921"/>
    </source>
</evidence>
<comment type="similarity">
    <text evidence="5 17">Belongs to the MurB family.</text>
</comment>
<dbReference type="GO" id="GO:0009252">
    <property type="term" value="P:peptidoglycan biosynthetic process"/>
    <property type="evidence" value="ECO:0007669"/>
    <property type="project" value="UniProtKB-UniRule"/>
</dbReference>
<feature type="active site" description="Proton donor" evidence="17">
    <location>
        <position position="270"/>
    </location>
</feature>
<dbReference type="Pfam" id="PF01565">
    <property type="entry name" value="FAD_binding_4"/>
    <property type="match status" value="1"/>
</dbReference>
<evidence type="ECO:0000256" key="16">
    <source>
        <dbReference type="ARBA" id="ARBA00048914"/>
    </source>
</evidence>
<evidence type="ECO:0000256" key="3">
    <source>
        <dbReference type="ARBA" id="ARBA00004496"/>
    </source>
</evidence>
<evidence type="ECO:0000256" key="17">
    <source>
        <dbReference type="HAMAP-Rule" id="MF_00037"/>
    </source>
</evidence>
<dbReference type="Gene3D" id="3.30.465.10">
    <property type="match status" value="1"/>
</dbReference>
<dbReference type="GO" id="GO:0051301">
    <property type="term" value="P:cell division"/>
    <property type="evidence" value="ECO:0007669"/>
    <property type="project" value="UniProtKB-KW"/>
</dbReference>
<feature type="active site" evidence="17">
    <location>
        <position position="188"/>
    </location>
</feature>
<keyword evidence="11 17" id="KW-0133">Cell shape</keyword>
<dbReference type="RefSeq" id="WP_136427388.1">
    <property type="nucleotide sequence ID" value="NZ_SSSM01000004.1"/>
</dbReference>
<dbReference type="GO" id="GO:0071555">
    <property type="term" value="P:cell wall organization"/>
    <property type="evidence" value="ECO:0007669"/>
    <property type="project" value="UniProtKB-KW"/>
</dbReference>
<dbReference type="PROSITE" id="PS51387">
    <property type="entry name" value="FAD_PCMH"/>
    <property type="match status" value="1"/>
</dbReference>
<sequence>MESGVALSELTTLRVGGPAARLVRPTTRDDLVGEVTAIWDEGDDWLVVGGGSNLLVSDEGFDGTVVQTATRGVSRLPVATSTSSIPMIARGASLDTLPRLRSASSRRIRVQVEAGEPWDDLVAQCVANGWSGVEALSGIPGSCGASPVQNIGAYGQELAASLAAVEFLDAMTGDVRRWRASQIGLGYRTSIFKQGRAGVVTAIELELLEAEPGRAALSGPIAYAQLANTLGVRLGDHVPIAVVREAVLELRRSKGMVLDANDPDSVSAGSFFTNPIVSEHFARSLPTAAPRWPTSLDEPDIIVPLASGAPVLTRQGGDYRVKLSAAWLIEHAGISRGFRLPGSRAAISRKHSLAIVNTGGATAEEVAELARYIRAMVQVEFGVLLAPEPVLVGLTV</sequence>
<evidence type="ECO:0000256" key="10">
    <source>
        <dbReference type="ARBA" id="ARBA00022857"/>
    </source>
</evidence>
<comment type="subcellular location">
    <subcellularLocation>
        <location evidence="3 17">Cytoplasm</location>
    </subcellularLocation>
</comment>
<dbReference type="InterPro" id="IPR016166">
    <property type="entry name" value="FAD-bd_PCMH"/>
</dbReference>
<dbReference type="InterPro" id="IPR036318">
    <property type="entry name" value="FAD-bd_PCMH-like_sf"/>
</dbReference>
<evidence type="ECO:0000256" key="4">
    <source>
        <dbReference type="ARBA" id="ARBA00004752"/>
    </source>
</evidence>
<gene>
    <name evidence="17" type="primary">murB</name>
    <name evidence="19" type="ORF">E6C64_10255</name>
</gene>
<evidence type="ECO:0000256" key="15">
    <source>
        <dbReference type="ARBA" id="ARBA00023316"/>
    </source>
</evidence>
<dbReference type="Pfam" id="PF02873">
    <property type="entry name" value="MurB_C"/>
    <property type="match status" value="1"/>
</dbReference>
<evidence type="ECO:0000256" key="11">
    <source>
        <dbReference type="ARBA" id="ARBA00022960"/>
    </source>
</evidence>